<dbReference type="EMBL" id="CP042469">
    <property type="protein sequence ID" value="QOX62027.1"/>
    <property type="molecule type" value="Genomic_DNA"/>
</dbReference>
<sequence>MQTNYKIAYDKGWQELKARIPSEVAFRRRVLFDEVKQQFTIRFFHDEYLLDWEQETVRKISDGQDAEIIAAIIILNYLSYSALCPEVSSSWVSLKDIPNGGALFFPAFRKNSIDVLIQSFGKSSSLLLLCGARMGGVSAPMGSVSMVFQALPMIPICVVLWEGDEEVSANATLLYQPSVSDLLHIESLIGLGMHLVDQLKKLADEQPL</sequence>
<dbReference type="Proteomes" id="UP000594014">
    <property type="component" value="Chromosome"/>
</dbReference>
<evidence type="ECO:0000313" key="2">
    <source>
        <dbReference type="Proteomes" id="UP000594014"/>
    </source>
</evidence>
<gene>
    <name evidence="1" type="ORF">FRZ06_01005</name>
</gene>
<reference evidence="1" key="1">
    <citation type="submission" date="2019-08" db="EMBL/GenBank/DDBJ databases">
        <title>Genome sequence of Clostridiales bacterium MT110.</title>
        <authorList>
            <person name="Cao J."/>
        </authorList>
    </citation>
    <scope>NUCLEOTIDE SEQUENCE</scope>
    <source>
        <strain evidence="1">MT110</strain>
    </source>
</reference>
<keyword evidence="2" id="KW-1185">Reference proteome</keyword>
<protein>
    <submittedName>
        <fullName evidence="1">DUF3786 domain-containing protein</fullName>
    </submittedName>
</protein>
<name>A0ACD1A6J4_9FIRM</name>
<proteinExistence type="predicted"/>
<accession>A0ACD1A6J4</accession>
<organism evidence="1 2">
    <name type="scientific">Anoxybacterium hadale</name>
    <dbReference type="NCBI Taxonomy" id="3408580"/>
    <lineage>
        <taxon>Bacteria</taxon>
        <taxon>Bacillati</taxon>
        <taxon>Bacillota</taxon>
        <taxon>Clostridia</taxon>
        <taxon>Peptostreptococcales</taxon>
        <taxon>Anaerovoracaceae</taxon>
        <taxon>Anoxybacterium</taxon>
    </lineage>
</organism>
<evidence type="ECO:0000313" key="1">
    <source>
        <dbReference type="EMBL" id="QOX62027.1"/>
    </source>
</evidence>